<gene>
    <name evidence="1" type="ORF">CC84DRAFT_1207208</name>
</gene>
<accession>A0A177CB93</accession>
<dbReference type="EMBL" id="KV441554">
    <property type="protein sequence ID" value="OAG03980.1"/>
    <property type="molecule type" value="Genomic_DNA"/>
</dbReference>
<proteinExistence type="predicted"/>
<evidence type="ECO:0000313" key="2">
    <source>
        <dbReference type="Proteomes" id="UP000077069"/>
    </source>
</evidence>
<protein>
    <submittedName>
        <fullName evidence="1">Uncharacterized protein</fullName>
    </submittedName>
</protein>
<dbReference type="InParanoid" id="A0A177CB93"/>
<reference evidence="1 2" key="1">
    <citation type="submission" date="2016-05" db="EMBL/GenBank/DDBJ databases">
        <title>Comparative analysis of secretome profiles of manganese(II)-oxidizing ascomycete fungi.</title>
        <authorList>
            <consortium name="DOE Joint Genome Institute"/>
            <person name="Zeiner C.A."/>
            <person name="Purvine S.O."/>
            <person name="Zink E.M."/>
            <person name="Wu S."/>
            <person name="Pasa-Tolic L."/>
            <person name="Chaput D.L."/>
            <person name="Haridas S."/>
            <person name="Grigoriev I.V."/>
            <person name="Santelli C.M."/>
            <person name="Hansel C.M."/>
        </authorList>
    </citation>
    <scope>NUCLEOTIDE SEQUENCE [LARGE SCALE GENOMIC DNA]</scope>
    <source>
        <strain evidence="1 2">AP3s5-JAC2a</strain>
    </source>
</reference>
<name>A0A177CB93_9PLEO</name>
<dbReference type="AlphaFoldDB" id="A0A177CB93"/>
<sequence length="334" mass="36866">MQQFLCRGPFAARRLPMLLAYAGHSSNHTTPYQDPYIRGMSVFASSVGQRTLLRIELTDSLLSMTTATTGIVTCVGCESARMQQTKSTISNSDFREHLPGPLFHSSDHFILLSSRLSSAWHVVYCRNKTFMAHERFETCQSITHSLLATDRHLTSSVWFRGGMASSLGHISALPIGHATCIPSWTIGLGASTRSIFCFVSFERINNSALLAQLYETFRASPSGSAARGPPAINGRMSSLMSKPTLADHAAPANPERDPHLNMGLWGEACAFRRSDPPFWRLLATCSMHSWHDFSLPTQRRQQDPASCSLCSRWFASQIHNAHVCAPSKSTQDSS</sequence>
<evidence type="ECO:0000313" key="1">
    <source>
        <dbReference type="EMBL" id="OAG03980.1"/>
    </source>
</evidence>
<dbReference type="RefSeq" id="XP_018034345.1">
    <property type="nucleotide sequence ID" value="XM_018182084.1"/>
</dbReference>
<dbReference type="Proteomes" id="UP000077069">
    <property type="component" value="Unassembled WGS sequence"/>
</dbReference>
<dbReference type="GeneID" id="28765570"/>
<organism evidence="1 2">
    <name type="scientific">Paraphaeosphaeria sporulosa</name>
    <dbReference type="NCBI Taxonomy" id="1460663"/>
    <lineage>
        <taxon>Eukaryota</taxon>
        <taxon>Fungi</taxon>
        <taxon>Dikarya</taxon>
        <taxon>Ascomycota</taxon>
        <taxon>Pezizomycotina</taxon>
        <taxon>Dothideomycetes</taxon>
        <taxon>Pleosporomycetidae</taxon>
        <taxon>Pleosporales</taxon>
        <taxon>Massarineae</taxon>
        <taxon>Didymosphaeriaceae</taxon>
        <taxon>Paraphaeosphaeria</taxon>
    </lineage>
</organism>
<keyword evidence="2" id="KW-1185">Reference proteome</keyword>